<dbReference type="eggNOG" id="KOG0895">
    <property type="taxonomic scope" value="Eukaryota"/>
</dbReference>
<accession>A8N2A5</accession>
<dbReference type="HOGENOM" id="CLU_005619_0_0_1"/>
<sequence length="857" mass="95426">MYQKSPQATLCVLGRCWHDPEDIPPQAALADPLLRPLKQGEVGISYISHHEAREIIDESEVVLIDRGLRPGDYCKRSVDDLRSGVVTGVKVKARVAHVINGVPVDGWKTTEDLVEKQGAEVGDYVVYEDWIGQVFDESIIEVANGRLVRLPELGSRLATGDVGTDILPPAPVANNVSSAIRSLFGGQNNGVDRVIHAKHTGYAVAWLALNQTLDVDDAANRTRPPRFWVGSDISKLTLVRGKADAEMRVGDRVNLKNTEDLPMTEHGNEKEPAGIVHVQTFKVTDTETTIDILWQDGEKETVRSVDVIPYVSPDEYDCWPGDHVLWKAEGQQRFAVVQSVNPAERTANLVFEDKTQELVSVLELDPNGNTDPFANQAPHDALGVRRGDFVFIHPEGKTNGMTPPKVPHIGELEPWVREIPIMDGQYVGWRKDFAKLGNAAAAARASSELFDSSIKRPVKGDESLYWIGEVSDLRLDGTVEVTHPDWTTRIYPLERLTRLYDGMDQLEDDPWADSMSMEDEYEAGYEAGYGPAYGDYYVDELGGEWTVDEEGQWQEEGEFEHDHWEHDGVVEGGHFHPCTCRHHPEDGESQEMDSPEPESIARRPPPELETSLLPTPDSFEKQNTPSPSDIALPPLEEGSVQSPSVSVTANIPKEAEEWKRFDILESAPADHAFYSTTPAQPSKTFLGRLSKEYKALSSSLPDSIIVRAYEDRADLLRSLIIGPENTPYQDAPFVIDWMLDSNFPHINPNLYEDGKVCLSILGTWVGDQSETWSAARSSLLQAFVSIQGLVLVKEPWFCEPAYDKLRGTEEGIVNRCAFIPTPLPKFSLASTADSTTRRHTSYREVSFVVRSRSSPEV</sequence>
<evidence type="ECO:0000256" key="1">
    <source>
        <dbReference type="ARBA" id="ARBA00022679"/>
    </source>
</evidence>
<keyword evidence="1" id="KW-0808">Transferase</keyword>
<dbReference type="Gene3D" id="3.10.110.10">
    <property type="entry name" value="Ubiquitin Conjugating Enzyme"/>
    <property type="match status" value="1"/>
</dbReference>
<keyword evidence="6" id="KW-1185">Reference proteome</keyword>
<proteinExistence type="predicted"/>
<evidence type="ECO:0000256" key="2">
    <source>
        <dbReference type="ARBA" id="ARBA00022786"/>
    </source>
</evidence>
<dbReference type="OMA" id="EMWIEYE"/>
<dbReference type="PANTHER" id="PTHR46116">
    <property type="entry name" value="(E3-INDEPENDENT) E2 UBIQUITIN-CONJUGATING ENZYME"/>
    <property type="match status" value="1"/>
</dbReference>
<feature type="compositionally biased region" description="Acidic residues" evidence="3">
    <location>
        <begin position="587"/>
        <end position="596"/>
    </location>
</feature>
<dbReference type="PROSITE" id="PS50127">
    <property type="entry name" value="UBC_2"/>
    <property type="match status" value="1"/>
</dbReference>
<evidence type="ECO:0000259" key="4">
    <source>
        <dbReference type="PROSITE" id="PS50127"/>
    </source>
</evidence>
<dbReference type="AlphaFoldDB" id="A8N2A5"/>
<dbReference type="Pfam" id="PF00179">
    <property type="entry name" value="UQ_con"/>
    <property type="match status" value="1"/>
</dbReference>
<feature type="region of interest" description="Disordered" evidence="3">
    <location>
        <begin position="575"/>
        <end position="646"/>
    </location>
</feature>
<dbReference type="GO" id="GO:0061631">
    <property type="term" value="F:ubiquitin conjugating enzyme activity"/>
    <property type="evidence" value="ECO:0007669"/>
    <property type="project" value="TreeGrafter"/>
</dbReference>
<evidence type="ECO:0000313" key="6">
    <source>
        <dbReference type="Proteomes" id="UP000001861"/>
    </source>
</evidence>
<dbReference type="OrthoDB" id="1926878at2759"/>
<keyword evidence="2" id="KW-0833">Ubl conjugation pathway</keyword>
<dbReference type="InParanoid" id="A8N2A5"/>
<name>A8N2A5_COPC7</name>
<dbReference type="CDD" id="cd23837">
    <property type="entry name" value="UBCc_UBE2O"/>
    <property type="match status" value="1"/>
</dbReference>
<protein>
    <recommendedName>
        <fullName evidence="4">UBC core domain-containing protein</fullName>
    </recommendedName>
</protein>
<organism evidence="5 6">
    <name type="scientific">Coprinopsis cinerea (strain Okayama-7 / 130 / ATCC MYA-4618 / FGSC 9003)</name>
    <name type="common">Inky cap fungus</name>
    <name type="synonym">Hormographiella aspergillata</name>
    <dbReference type="NCBI Taxonomy" id="240176"/>
    <lineage>
        <taxon>Eukaryota</taxon>
        <taxon>Fungi</taxon>
        <taxon>Dikarya</taxon>
        <taxon>Basidiomycota</taxon>
        <taxon>Agaricomycotina</taxon>
        <taxon>Agaricomycetes</taxon>
        <taxon>Agaricomycetidae</taxon>
        <taxon>Agaricales</taxon>
        <taxon>Agaricineae</taxon>
        <taxon>Psathyrellaceae</taxon>
        <taxon>Coprinopsis</taxon>
    </lineage>
</organism>
<dbReference type="Proteomes" id="UP000001861">
    <property type="component" value="Unassembled WGS sequence"/>
</dbReference>
<dbReference type="SMART" id="SM00212">
    <property type="entry name" value="UBCc"/>
    <property type="match status" value="1"/>
</dbReference>
<dbReference type="InterPro" id="IPR016135">
    <property type="entry name" value="UBQ-conjugating_enzyme/RWD"/>
</dbReference>
<dbReference type="STRING" id="240176.A8N2A5"/>
<dbReference type="VEuPathDB" id="FungiDB:CC1G_01745"/>
<gene>
    <name evidence="5" type="ORF">CC1G_01745</name>
</gene>
<feature type="domain" description="UBC core" evidence="4">
    <location>
        <begin position="652"/>
        <end position="841"/>
    </location>
</feature>
<dbReference type="InterPro" id="IPR000608">
    <property type="entry name" value="UBC"/>
</dbReference>
<reference evidence="5 6" key="1">
    <citation type="journal article" date="2010" name="Proc. Natl. Acad. Sci. U.S.A.">
        <title>Insights into evolution of multicellular fungi from the assembled chromosomes of the mushroom Coprinopsis cinerea (Coprinus cinereus).</title>
        <authorList>
            <person name="Stajich J.E."/>
            <person name="Wilke S.K."/>
            <person name="Ahren D."/>
            <person name="Au C.H."/>
            <person name="Birren B.W."/>
            <person name="Borodovsky M."/>
            <person name="Burns C."/>
            <person name="Canback B."/>
            <person name="Casselton L.A."/>
            <person name="Cheng C.K."/>
            <person name="Deng J."/>
            <person name="Dietrich F.S."/>
            <person name="Fargo D.C."/>
            <person name="Farman M.L."/>
            <person name="Gathman A.C."/>
            <person name="Goldberg J."/>
            <person name="Guigo R."/>
            <person name="Hoegger P.J."/>
            <person name="Hooker J.B."/>
            <person name="Huggins A."/>
            <person name="James T.Y."/>
            <person name="Kamada T."/>
            <person name="Kilaru S."/>
            <person name="Kodira C."/>
            <person name="Kues U."/>
            <person name="Kupfer D."/>
            <person name="Kwan H.S."/>
            <person name="Lomsadze A."/>
            <person name="Li W."/>
            <person name="Lilly W.W."/>
            <person name="Ma L.J."/>
            <person name="Mackey A.J."/>
            <person name="Manning G."/>
            <person name="Martin F."/>
            <person name="Muraguchi H."/>
            <person name="Natvig D.O."/>
            <person name="Palmerini H."/>
            <person name="Ramesh M.A."/>
            <person name="Rehmeyer C.J."/>
            <person name="Roe B.A."/>
            <person name="Shenoy N."/>
            <person name="Stanke M."/>
            <person name="Ter-Hovhannisyan V."/>
            <person name="Tunlid A."/>
            <person name="Velagapudi R."/>
            <person name="Vision T.J."/>
            <person name="Zeng Q."/>
            <person name="Zolan M.E."/>
            <person name="Pukkila P.J."/>
        </authorList>
    </citation>
    <scope>NUCLEOTIDE SEQUENCE [LARGE SCALE GENOMIC DNA]</scope>
    <source>
        <strain evidence="6">Okayama-7 / 130 / ATCC MYA-4618 / FGSC 9003</strain>
    </source>
</reference>
<dbReference type="SUPFAM" id="SSF54495">
    <property type="entry name" value="UBC-like"/>
    <property type="match status" value="1"/>
</dbReference>
<dbReference type="KEGG" id="cci:CC1G_01745"/>
<evidence type="ECO:0000313" key="5">
    <source>
        <dbReference type="EMBL" id="EAU92700.2"/>
    </source>
</evidence>
<dbReference type="RefSeq" id="XP_001829065.2">
    <property type="nucleotide sequence ID" value="XM_001829013.2"/>
</dbReference>
<dbReference type="EMBL" id="AACS02000001">
    <property type="protein sequence ID" value="EAU92700.2"/>
    <property type="molecule type" value="Genomic_DNA"/>
</dbReference>
<comment type="caution">
    <text evidence="5">The sequence shown here is derived from an EMBL/GenBank/DDBJ whole genome shotgun (WGS) entry which is preliminary data.</text>
</comment>
<evidence type="ECO:0000256" key="3">
    <source>
        <dbReference type="SAM" id="MobiDB-lite"/>
    </source>
</evidence>
<dbReference type="GeneID" id="6005491"/>
<dbReference type="PANTHER" id="PTHR46116:SF15">
    <property type="entry name" value="(E3-INDEPENDENT) E2 UBIQUITIN-CONJUGATING ENZYME"/>
    <property type="match status" value="1"/>
</dbReference>